<reference evidence="2 3" key="1">
    <citation type="journal article" date="2018" name="Evol. Lett.">
        <title>Horizontal gene cluster transfer increased hallucinogenic mushroom diversity.</title>
        <authorList>
            <person name="Reynolds H.T."/>
            <person name="Vijayakumar V."/>
            <person name="Gluck-Thaler E."/>
            <person name="Korotkin H.B."/>
            <person name="Matheny P.B."/>
            <person name="Slot J.C."/>
        </authorList>
    </citation>
    <scope>NUCLEOTIDE SEQUENCE [LARGE SCALE GENOMIC DNA]</scope>
    <source>
        <strain evidence="2 3">SRW20</strain>
    </source>
</reference>
<keyword evidence="1" id="KW-0472">Membrane</keyword>
<dbReference type="AlphaFoldDB" id="A0A409WCJ9"/>
<keyword evidence="1" id="KW-0812">Transmembrane</keyword>
<protein>
    <submittedName>
        <fullName evidence="2">Uncharacterized protein</fullName>
    </submittedName>
</protein>
<proteinExistence type="predicted"/>
<feature type="transmembrane region" description="Helical" evidence="1">
    <location>
        <begin position="162"/>
        <end position="181"/>
    </location>
</feature>
<gene>
    <name evidence="2" type="ORF">CVT26_009207</name>
</gene>
<name>A0A409WCJ9_9AGAR</name>
<evidence type="ECO:0000256" key="1">
    <source>
        <dbReference type="SAM" id="Phobius"/>
    </source>
</evidence>
<evidence type="ECO:0000313" key="2">
    <source>
        <dbReference type="EMBL" id="PPQ76206.1"/>
    </source>
</evidence>
<dbReference type="Proteomes" id="UP000284706">
    <property type="component" value="Unassembled WGS sequence"/>
</dbReference>
<evidence type="ECO:0000313" key="3">
    <source>
        <dbReference type="Proteomes" id="UP000284706"/>
    </source>
</evidence>
<sequence length="182" mass="20354">MTLLSLIRMDPTSIIADIIVADSFDPKAKPPLVGKSVQALTETALMIDELYHSINDVVDVGRGLPQSGYLVDGDMILAEILAKLNKEREHLYSFIVRWVRVLNQVRSAYESDIDEDCLLRRSFLAASELRHDMSESLSSLEKIKATARAWKADAFRRSLGQLVKAGIFGLVLSVYLMTFILP</sequence>
<dbReference type="InParanoid" id="A0A409WCJ9"/>
<comment type="caution">
    <text evidence="2">The sequence shown here is derived from an EMBL/GenBank/DDBJ whole genome shotgun (WGS) entry which is preliminary data.</text>
</comment>
<dbReference type="EMBL" id="NHYE01005185">
    <property type="protein sequence ID" value="PPQ76206.1"/>
    <property type="molecule type" value="Genomic_DNA"/>
</dbReference>
<keyword evidence="1" id="KW-1133">Transmembrane helix</keyword>
<keyword evidence="3" id="KW-1185">Reference proteome</keyword>
<organism evidence="2 3">
    <name type="scientific">Gymnopilus dilepis</name>
    <dbReference type="NCBI Taxonomy" id="231916"/>
    <lineage>
        <taxon>Eukaryota</taxon>
        <taxon>Fungi</taxon>
        <taxon>Dikarya</taxon>
        <taxon>Basidiomycota</taxon>
        <taxon>Agaricomycotina</taxon>
        <taxon>Agaricomycetes</taxon>
        <taxon>Agaricomycetidae</taxon>
        <taxon>Agaricales</taxon>
        <taxon>Agaricineae</taxon>
        <taxon>Hymenogastraceae</taxon>
        <taxon>Gymnopilus</taxon>
    </lineage>
</organism>
<accession>A0A409WCJ9</accession>